<evidence type="ECO:0008006" key="3">
    <source>
        <dbReference type="Google" id="ProtNLM"/>
    </source>
</evidence>
<accession>A0A4Y5SSE0</accession>
<dbReference type="SUPFAM" id="SSF56925">
    <property type="entry name" value="OMPA-like"/>
    <property type="match status" value="1"/>
</dbReference>
<protein>
    <recommendedName>
        <fullName evidence="3">Transferrin-binding protein-like solute binding protein</fullName>
    </recommendedName>
</protein>
<evidence type="ECO:0000313" key="1">
    <source>
        <dbReference type="EMBL" id="QDA35716.1"/>
    </source>
</evidence>
<dbReference type="RefSeq" id="WP_139615545.1">
    <property type="nucleotide sequence ID" value="NZ_CP040758.1"/>
</dbReference>
<dbReference type="InterPro" id="IPR011250">
    <property type="entry name" value="OMP/PagP_B-barrel"/>
</dbReference>
<keyword evidence="1" id="KW-0614">Plasmid</keyword>
<dbReference type="Gene3D" id="2.40.160.90">
    <property type="match status" value="1"/>
</dbReference>
<dbReference type="EMBL" id="CP040758">
    <property type="protein sequence ID" value="QDA35716.1"/>
    <property type="molecule type" value="Genomic_DNA"/>
</dbReference>
<evidence type="ECO:0000313" key="2">
    <source>
        <dbReference type="Proteomes" id="UP000296374"/>
    </source>
</evidence>
<dbReference type="AlphaFoldDB" id="A0A4Y5SSE0"/>
<proteinExistence type="predicted"/>
<reference evidence="2" key="1">
    <citation type="submission" date="2019-05" db="EMBL/GenBank/DDBJ databases">
        <title>Tamlana fucoidanivorans sp. nov., isolated from the surface of algae collected from Fujian province in China.</title>
        <authorList>
            <person name="Li J."/>
        </authorList>
    </citation>
    <scope>NUCLEOTIDE SEQUENCE [LARGE SCALE GENOMIC DNA]</scope>
    <source>
        <strain evidence="2">2251</strain>
        <plasmid evidence="2">unnamed7</plasmid>
    </source>
</reference>
<dbReference type="KEGG" id="plia:E4191_16245"/>
<dbReference type="Proteomes" id="UP000296374">
    <property type="component" value="Plasmid unnamed7"/>
</dbReference>
<sequence>MLTHTSSLSAIASVVALLTACTDTGVEKNFSRSEEYTRLMSEADFTETSNLSDLSGMATYQGVAKADFGSFSGTADARITADFSEDKLSGSMTNWVDDDPLNYDLNGKVELSNGSIDPHAGTFATDMFGNIERSPVGMVDPANPPVAVWIAGNAEGSFHNSLDGDHASHVVGVMEGETSDAGGVISGDFVAAR</sequence>
<name>A0A4Y5SSE0_9RHOB</name>
<geneLocation type="plasmid" evidence="1 2">
    <name>unnamed7</name>
</geneLocation>
<gene>
    <name evidence="1" type="ORF">E4191_16245</name>
</gene>
<organism evidence="1 2">
    <name type="scientific">Paracoccus liaowanqingii</name>
    <dbReference type="NCBI Taxonomy" id="2560053"/>
    <lineage>
        <taxon>Bacteria</taxon>
        <taxon>Pseudomonadati</taxon>
        <taxon>Pseudomonadota</taxon>
        <taxon>Alphaproteobacteria</taxon>
        <taxon>Rhodobacterales</taxon>
        <taxon>Paracoccaceae</taxon>
        <taxon>Paracoccus</taxon>
    </lineage>
</organism>